<organism evidence="4 5">
    <name type="scientific">Seonamhaeicola maritimus</name>
    <dbReference type="NCBI Taxonomy" id="2591822"/>
    <lineage>
        <taxon>Bacteria</taxon>
        <taxon>Pseudomonadati</taxon>
        <taxon>Bacteroidota</taxon>
        <taxon>Flavobacteriia</taxon>
        <taxon>Flavobacteriales</taxon>
        <taxon>Flavobacteriaceae</taxon>
    </lineage>
</organism>
<feature type="domain" description="Secretion system C-terminal sorting" evidence="3">
    <location>
        <begin position="212"/>
        <end position="271"/>
    </location>
</feature>
<keyword evidence="1" id="KW-0732">Signal</keyword>
<dbReference type="OrthoDB" id="1401747at2"/>
<evidence type="ECO:0000313" key="5">
    <source>
        <dbReference type="Proteomes" id="UP000321080"/>
    </source>
</evidence>
<comment type="caution">
    <text evidence="4">The sequence shown here is derived from an EMBL/GenBank/DDBJ whole genome shotgun (WGS) entry which is preliminary data.</text>
</comment>
<dbReference type="Proteomes" id="UP000321080">
    <property type="component" value="Unassembled WGS sequence"/>
</dbReference>
<dbReference type="Gene3D" id="2.60.120.200">
    <property type="match status" value="1"/>
</dbReference>
<dbReference type="EMBL" id="VRKQ01000005">
    <property type="protein sequence ID" value="TXG40228.1"/>
    <property type="molecule type" value="Genomic_DNA"/>
</dbReference>
<sequence length="273" mass="30591">MRKITIILFCILFYNTQGQTVVWSDDFNDLDISDWTITNNETTSDGFDWEALLETNPNVNEEVLRSVSYDLIGDVNLSPDNWAISPVIDLSNASGTITLKWKAASPDDSFDNENYTVYIASSSAINDLENGTTMSYNLDGINLLTEQTLDISSFAGTSTVYVAFRHWNAVPDEGYIVNIDDVVVEAQTVLGLENVVLNELKYWQNNNTKDLHFKSPINLRNVEIYDSSGKNLMNFVASNQKNIKINTSHLSVGAYFARVNSDNASRMIKIVLN</sequence>
<evidence type="ECO:0000259" key="3">
    <source>
        <dbReference type="Pfam" id="PF18962"/>
    </source>
</evidence>
<proteinExistence type="predicted"/>
<reference evidence="4 5" key="1">
    <citation type="submission" date="2019-08" db="EMBL/GenBank/DDBJ databases">
        <title>Seonamhaeicola sediminis sp. nov., isolated from marine sediment.</title>
        <authorList>
            <person name="Cao W.R."/>
        </authorList>
    </citation>
    <scope>NUCLEOTIDE SEQUENCE [LARGE SCALE GENOMIC DNA]</scope>
    <source>
        <strain evidence="4 5">1505</strain>
    </source>
</reference>
<name>A0A5C7GPQ2_9FLAO</name>
<evidence type="ECO:0000259" key="2">
    <source>
        <dbReference type="Pfam" id="PF07675"/>
    </source>
</evidence>
<dbReference type="InterPro" id="IPR026444">
    <property type="entry name" value="Secre_tail"/>
</dbReference>
<keyword evidence="5" id="KW-1185">Reference proteome</keyword>
<dbReference type="NCBIfam" id="TIGR04183">
    <property type="entry name" value="Por_Secre_tail"/>
    <property type="match status" value="1"/>
</dbReference>
<dbReference type="Pfam" id="PF18962">
    <property type="entry name" value="Por_Secre_tail"/>
    <property type="match status" value="1"/>
</dbReference>
<accession>A0A5C7GPQ2</accession>
<evidence type="ECO:0000256" key="1">
    <source>
        <dbReference type="ARBA" id="ARBA00022729"/>
    </source>
</evidence>
<dbReference type="InterPro" id="IPR011628">
    <property type="entry name" value="Cleaved_adhesin"/>
</dbReference>
<dbReference type="Pfam" id="PF07675">
    <property type="entry name" value="Cleaved_Adhesin"/>
    <property type="match status" value="1"/>
</dbReference>
<dbReference type="RefSeq" id="WP_147765457.1">
    <property type="nucleotide sequence ID" value="NZ_VRKQ01000005.1"/>
</dbReference>
<evidence type="ECO:0000313" key="4">
    <source>
        <dbReference type="EMBL" id="TXG40228.1"/>
    </source>
</evidence>
<feature type="domain" description="Cleaved adhesin" evidence="2">
    <location>
        <begin position="41"/>
        <end position="184"/>
    </location>
</feature>
<gene>
    <name evidence="4" type="ORF">FUA22_00040</name>
</gene>
<dbReference type="AlphaFoldDB" id="A0A5C7GPQ2"/>
<protein>
    <submittedName>
        <fullName evidence="4">T9SS type A sorting domain-containing protein</fullName>
    </submittedName>
</protein>